<dbReference type="EMBL" id="JAANIT010001931">
    <property type="protein sequence ID" value="KAG1538177.1"/>
    <property type="molecule type" value="Genomic_DNA"/>
</dbReference>
<dbReference type="InterPro" id="IPR036915">
    <property type="entry name" value="Cyclin-like_sf"/>
</dbReference>
<accession>A0A9P6Y3H7</accession>
<organism evidence="1 2">
    <name type="scientific">Rhizopus oryzae</name>
    <name type="common">Mucormycosis agent</name>
    <name type="synonym">Rhizopus arrhizus var. delemar</name>
    <dbReference type="NCBI Taxonomy" id="64495"/>
    <lineage>
        <taxon>Eukaryota</taxon>
        <taxon>Fungi</taxon>
        <taxon>Fungi incertae sedis</taxon>
        <taxon>Mucoromycota</taxon>
        <taxon>Mucoromycotina</taxon>
        <taxon>Mucoromycetes</taxon>
        <taxon>Mucorales</taxon>
        <taxon>Mucorineae</taxon>
        <taxon>Rhizopodaceae</taxon>
        <taxon>Rhizopus</taxon>
    </lineage>
</organism>
<evidence type="ECO:0008006" key="3">
    <source>
        <dbReference type="Google" id="ProtNLM"/>
    </source>
</evidence>
<dbReference type="Proteomes" id="UP000717996">
    <property type="component" value="Unassembled WGS sequence"/>
</dbReference>
<comment type="caution">
    <text evidence="1">The sequence shown here is derived from an EMBL/GenBank/DDBJ whole genome shotgun (WGS) entry which is preliminary data.</text>
</comment>
<dbReference type="Gene3D" id="1.10.472.10">
    <property type="entry name" value="Cyclin-like"/>
    <property type="match status" value="1"/>
</dbReference>
<dbReference type="CDD" id="cd20557">
    <property type="entry name" value="CYCLIN_ScPCL1-like"/>
    <property type="match status" value="1"/>
</dbReference>
<dbReference type="OrthoDB" id="244495at2759"/>
<name>A0A9P6Y3H7_RHIOR</name>
<sequence>MLFKTEIEELSELCSIVLCSLYKYWDIDKQKSLSLFCYKLFTLIDIPPSVIYTSLKYVQSLLVNNSELDEYSLFTVTLLLAYKYNEDYPPPFMLQWSYASMIPVKTLVLLESRILEQLGYSLYISPETFLLWTEECNVLFDIQLLLFTQPTTTTTNILNNDYHYYYDYSLQEDVPLWTLYQPEIPVTINDMWYPFL</sequence>
<protein>
    <recommendedName>
        <fullName evidence="3">Cyclin N-terminal domain-containing protein</fullName>
    </recommendedName>
</protein>
<dbReference type="OMA" id="ISSNDIW"/>
<dbReference type="SUPFAM" id="SSF47954">
    <property type="entry name" value="Cyclin-like"/>
    <property type="match status" value="1"/>
</dbReference>
<evidence type="ECO:0000313" key="1">
    <source>
        <dbReference type="EMBL" id="KAG1538177.1"/>
    </source>
</evidence>
<reference evidence="1" key="1">
    <citation type="journal article" date="2020" name="Microb. Genom.">
        <title>Genetic diversity of clinical and environmental Mucorales isolates obtained from an investigation of mucormycosis cases among solid organ transplant recipients.</title>
        <authorList>
            <person name="Nguyen M.H."/>
            <person name="Kaul D."/>
            <person name="Muto C."/>
            <person name="Cheng S.J."/>
            <person name="Richter R.A."/>
            <person name="Bruno V.M."/>
            <person name="Liu G."/>
            <person name="Beyhan S."/>
            <person name="Sundermann A.J."/>
            <person name="Mounaud S."/>
            <person name="Pasculle A.W."/>
            <person name="Nierman W.C."/>
            <person name="Driscoll E."/>
            <person name="Cumbie R."/>
            <person name="Clancy C.J."/>
            <person name="Dupont C.L."/>
        </authorList>
    </citation>
    <scope>NUCLEOTIDE SEQUENCE</scope>
    <source>
        <strain evidence="1">GL16</strain>
    </source>
</reference>
<gene>
    <name evidence="1" type="ORF">G6F51_009926</name>
</gene>
<proteinExistence type="predicted"/>
<evidence type="ECO:0000313" key="2">
    <source>
        <dbReference type="Proteomes" id="UP000717996"/>
    </source>
</evidence>
<dbReference type="AlphaFoldDB" id="A0A9P6Y3H7"/>